<evidence type="ECO:0000259" key="1">
    <source>
        <dbReference type="PROSITE" id="PS51186"/>
    </source>
</evidence>
<accession>A0ABW1U1R9</accession>
<reference evidence="3" key="1">
    <citation type="journal article" date="2019" name="Int. J. Syst. Evol. Microbiol.">
        <title>The Global Catalogue of Microorganisms (GCM) 10K type strain sequencing project: providing services to taxonomists for standard genome sequencing and annotation.</title>
        <authorList>
            <consortium name="The Broad Institute Genomics Platform"/>
            <consortium name="The Broad Institute Genome Sequencing Center for Infectious Disease"/>
            <person name="Wu L."/>
            <person name="Ma J."/>
        </authorList>
    </citation>
    <scope>NUCLEOTIDE SEQUENCE [LARGE SCALE GENOMIC DNA]</scope>
    <source>
        <strain evidence="3">CCUG 39402</strain>
    </source>
</reference>
<dbReference type="Proteomes" id="UP001596270">
    <property type="component" value="Unassembled WGS sequence"/>
</dbReference>
<dbReference type="Pfam" id="PF00583">
    <property type="entry name" value="Acetyltransf_1"/>
    <property type="match status" value="1"/>
</dbReference>
<protein>
    <submittedName>
        <fullName evidence="2">N-acetyltransferase family protein</fullName>
    </submittedName>
</protein>
<evidence type="ECO:0000313" key="2">
    <source>
        <dbReference type="EMBL" id="MFC6283435.1"/>
    </source>
</evidence>
<dbReference type="InterPro" id="IPR016181">
    <property type="entry name" value="Acyl_CoA_acyltransferase"/>
</dbReference>
<gene>
    <name evidence="2" type="ORF">ACFQND_19585</name>
</gene>
<keyword evidence="3" id="KW-1185">Reference proteome</keyword>
<dbReference type="EMBL" id="JBHSRS010000083">
    <property type="protein sequence ID" value="MFC6283435.1"/>
    <property type="molecule type" value="Genomic_DNA"/>
</dbReference>
<organism evidence="2 3">
    <name type="scientific">Polaromonas aquatica</name>
    <dbReference type="NCBI Taxonomy" id="332657"/>
    <lineage>
        <taxon>Bacteria</taxon>
        <taxon>Pseudomonadati</taxon>
        <taxon>Pseudomonadota</taxon>
        <taxon>Betaproteobacteria</taxon>
        <taxon>Burkholderiales</taxon>
        <taxon>Comamonadaceae</taxon>
        <taxon>Polaromonas</taxon>
    </lineage>
</organism>
<dbReference type="SUPFAM" id="SSF55729">
    <property type="entry name" value="Acyl-CoA N-acyltransferases (Nat)"/>
    <property type="match status" value="1"/>
</dbReference>
<dbReference type="InterPro" id="IPR000182">
    <property type="entry name" value="GNAT_dom"/>
</dbReference>
<name>A0ABW1U1R9_9BURK</name>
<dbReference type="PANTHER" id="PTHR43072:SF8">
    <property type="entry name" value="ACYLTRANSFERASE FABY-RELATED"/>
    <property type="match status" value="1"/>
</dbReference>
<feature type="domain" description="N-acetyltransferase" evidence="1">
    <location>
        <begin position="2"/>
        <end position="165"/>
    </location>
</feature>
<dbReference type="PROSITE" id="PS51186">
    <property type="entry name" value="GNAT"/>
    <property type="match status" value="1"/>
</dbReference>
<proteinExistence type="predicted"/>
<comment type="caution">
    <text evidence="2">The sequence shown here is derived from an EMBL/GenBank/DDBJ whole genome shotgun (WGS) entry which is preliminary data.</text>
</comment>
<dbReference type="PANTHER" id="PTHR43072">
    <property type="entry name" value="N-ACETYLTRANSFERASE"/>
    <property type="match status" value="1"/>
</dbReference>
<evidence type="ECO:0000313" key="3">
    <source>
        <dbReference type="Proteomes" id="UP001596270"/>
    </source>
</evidence>
<dbReference type="RefSeq" id="WP_371438061.1">
    <property type="nucleotide sequence ID" value="NZ_JBHSRS010000083.1"/>
</dbReference>
<dbReference type="Gene3D" id="3.40.630.30">
    <property type="match status" value="1"/>
</dbReference>
<dbReference type="CDD" id="cd04301">
    <property type="entry name" value="NAT_SF"/>
    <property type="match status" value="1"/>
</dbReference>
<sequence>MPLIRPSRDEDIPAITAIYAHHVLHSTGTFETEAPGVADMTARRADVLSKGLPYLVAEQDGRIAGFAYGNWFKPRPAYRYSVEDSIYLAPDVHRKGFGRILLAELLARCETAGIRKVMAIIGDSANAGSVGVHLALGFEEVGKIKSCGWKFGAWRDIVIMQKTLGLGDTQPPLDLPTP</sequence>